<feature type="chain" id="PRO_5008369713" description="Secreted protein" evidence="1">
    <location>
        <begin position="23"/>
        <end position="72"/>
    </location>
</feature>
<keyword evidence="1" id="KW-0732">Signal</keyword>
<evidence type="ECO:0008006" key="3">
    <source>
        <dbReference type="Google" id="ProtNLM"/>
    </source>
</evidence>
<reference evidence="2" key="1">
    <citation type="submission" date="2016-05" db="EMBL/GenBank/DDBJ databases">
        <authorList>
            <person name="Lavstsen T."/>
            <person name="Jespersen J.S."/>
        </authorList>
    </citation>
    <scope>NUCLEOTIDE SEQUENCE</scope>
    <source>
        <tissue evidence="2">Brain</tissue>
    </source>
</reference>
<sequence>QKRNLLPVFTFIFNIVAGRSSAVTLHVIMTPPSVAPRRNMHSQVQCCSNITTKCGVTNPIKFPHCHAATEHS</sequence>
<dbReference type="EMBL" id="HAEB01008372">
    <property type="protein sequence ID" value="SBQ54899.1"/>
    <property type="molecule type" value="Transcribed_RNA"/>
</dbReference>
<protein>
    <recommendedName>
        <fullName evidence="3">Secreted protein</fullName>
    </recommendedName>
</protein>
<gene>
    <name evidence="2" type="primary">Nfu_g_1_017414</name>
</gene>
<dbReference type="AlphaFoldDB" id="A0A1A8F9U6"/>
<accession>A0A1A8F9U6</accession>
<reference evidence="2" key="2">
    <citation type="submission" date="2016-06" db="EMBL/GenBank/DDBJ databases">
        <title>The genome of a short-lived fish provides insights into sex chromosome evolution and the genetic control of aging.</title>
        <authorList>
            <person name="Reichwald K."/>
            <person name="Felder M."/>
            <person name="Petzold A."/>
            <person name="Koch P."/>
            <person name="Groth M."/>
            <person name="Platzer M."/>
        </authorList>
    </citation>
    <scope>NUCLEOTIDE SEQUENCE</scope>
    <source>
        <tissue evidence="2">Brain</tissue>
    </source>
</reference>
<evidence type="ECO:0000256" key="1">
    <source>
        <dbReference type="SAM" id="SignalP"/>
    </source>
</evidence>
<feature type="non-terminal residue" evidence="2">
    <location>
        <position position="72"/>
    </location>
</feature>
<organism evidence="2">
    <name type="scientific">Nothobranchius korthausae</name>
    <dbReference type="NCBI Taxonomy" id="1143690"/>
    <lineage>
        <taxon>Eukaryota</taxon>
        <taxon>Metazoa</taxon>
        <taxon>Chordata</taxon>
        <taxon>Craniata</taxon>
        <taxon>Vertebrata</taxon>
        <taxon>Euteleostomi</taxon>
        <taxon>Actinopterygii</taxon>
        <taxon>Neopterygii</taxon>
        <taxon>Teleostei</taxon>
        <taxon>Neoteleostei</taxon>
        <taxon>Acanthomorphata</taxon>
        <taxon>Ovalentaria</taxon>
        <taxon>Atherinomorphae</taxon>
        <taxon>Cyprinodontiformes</taxon>
        <taxon>Nothobranchiidae</taxon>
        <taxon>Nothobranchius</taxon>
    </lineage>
</organism>
<feature type="signal peptide" evidence="1">
    <location>
        <begin position="1"/>
        <end position="22"/>
    </location>
</feature>
<name>A0A1A8F9U6_9TELE</name>
<feature type="non-terminal residue" evidence="2">
    <location>
        <position position="1"/>
    </location>
</feature>
<evidence type="ECO:0000313" key="2">
    <source>
        <dbReference type="EMBL" id="SBQ54899.1"/>
    </source>
</evidence>
<proteinExistence type="predicted"/>